<reference evidence="4" key="1">
    <citation type="journal article" date="2019" name="Int. J. Syst. Evol. Microbiol.">
        <title>The Global Catalogue of Microorganisms (GCM) 10K type strain sequencing project: providing services to taxonomists for standard genome sequencing and annotation.</title>
        <authorList>
            <consortium name="The Broad Institute Genomics Platform"/>
            <consortium name="The Broad Institute Genome Sequencing Center for Infectious Disease"/>
            <person name="Wu L."/>
            <person name="Ma J."/>
        </authorList>
    </citation>
    <scope>NUCLEOTIDE SEQUENCE [LARGE SCALE GENOMIC DNA]</scope>
    <source>
        <strain evidence="4">JCM 9371</strain>
    </source>
</reference>
<sequence>MAEALPKALVDPPWSRAPEAPKDDAQILVPGLVPPDDRHIAWLPGEREEWAASQYGKWHGDEWEAAVEQFRDGRMHYPPTQATLLALGPEHLVRPLLADWAPTVTWDFAHSLRPIIGRFEGDARDVAVRLGRSNPHGTGPALLPFLDAEVARLMADWLYRLKSAQPLAREWFGRHGLAAVPYLVPDALGKRRAARRTAVHALRWIHEEVGGDVAEAARVHGDEAAKAVAELLATAPRYVPAHQQAAKPPVLPAWVEPGALPPPVLRGGRELPADAVRTFVLLLAMAERPDAYPGVEDAVAEAAAACEPASLTAFAWGMFEAWRTAGMPGRSGFVLPALGRFGDAETVRRLTPLIREWPGQSGHDRAVAGLDALVAIGERSGDMALIELSRIARKVKYKGLQRQAEIRLQRLAADRGLTADELADRLVPDFGLDAAGTMTLDYGPRRFTVGFDEQLKPYVTGDDGKRRKALPKPGAKDDPDLAPAAYARFAALKKDVRAIAGDQAARLESAMVAGRRWTPADFRAFFVDHPLIWHVAKRLVWTTGAAASDTAAFRLAEDRTPTDVNERPFTIPDAAHVGIAHPLHLGEEVAAWSELFADYEILQPFPQLGRPVLTLDEGEGEDGRLARFEGLSVPYGKILGLTRAGWVRGTPQDGGIEEWISKQVAPDRHVVIDLNPGIAVGYVNMTSTQTLTRVRMAPAPHSADPPIPHGFADLDPVVLSELLLDLESLL</sequence>
<feature type="domain" description="DUF4132" evidence="2">
    <location>
        <begin position="464"/>
        <end position="646"/>
    </location>
</feature>
<evidence type="ECO:0000259" key="2">
    <source>
        <dbReference type="Pfam" id="PF13569"/>
    </source>
</evidence>
<comment type="caution">
    <text evidence="3">The sequence shown here is derived from an EMBL/GenBank/DDBJ whole genome shotgun (WGS) entry which is preliminary data.</text>
</comment>
<proteinExistence type="predicted"/>
<dbReference type="Pfam" id="PF13569">
    <property type="entry name" value="DUF4132"/>
    <property type="match status" value="1"/>
</dbReference>
<feature type="region of interest" description="Disordered" evidence="1">
    <location>
        <begin position="1"/>
        <end position="23"/>
    </location>
</feature>
<dbReference type="Proteomes" id="UP001597063">
    <property type="component" value="Unassembled WGS sequence"/>
</dbReference>
<evidence type="ECO:0000313" key="4">
    <source>
        <dbReference type="Proteomes" id="UP001597063"/>
    </source>
</evidence>
<dbReference type="InterPro" id="IPR025406">
    <property type="entry name" value="DUF4132"/>
</dbReference>
<name>A0ABW2XA98_9ACTN</name>
<dbReference type="EMBL" id="JBHTGP010000002">
    <property type="protein sequence ID" value="MFD0683391.1"/>
    <property type="molecule type" value="Genomic_DNA"/>
</dbReference>
<organism evidence="3 4">
    <name type="scientific">Actinomadura fibrosa</name>
    <dbReference type="NCBI Taxonomy" id="111802"/>
    <lineage>
        <taxon>Bacteria</taxon>
        <taxon>Bacillati</taxon>
        <taxon>Actinomycetota</taxon>
        <taxon>Actinomycetes</taxon>
        <taxon>Streptosporangiales</taxon>
        <taxon>Thermomonosporaceae</taxon>
        <taxon>Actinomadura</taxon>
    </lineage>
</organism>
<accession>A0ABW2XA98</accession>
<evidence type="ECO:0000256" key="1">
    <source>
        <dbReference type="SAM" id="MobiDB-lite"/>
    </source>
</evidence>
<gene>
    <name evidence="3" type="ORF">ACFQZM_02685</name>
</gene>
<evidence type="ECO:0000313" key="3">
    <source>
        <dbReference type="EMBL" id="MFD0683391.1"/>
    </source>
</evidence>
<dbReference type="RefSeq" id="WP_131757219.1">
    <property type="nucleotide sequence ID" value="NZ_CAACUY010000027.1"/>
</dbReference>
<keyword evidence="4" id="KW-1185">Reference proteome</keyword>
<protein>
    <submittedName>
        <fullName evidence="3">DUF4132 domain-containing protein</fullName>
    </submittedName>
</protein>